<name>A0A212JHW9_9FIRM</name>
<dbReference type="EMBL" id="FLUN01000001">
    <property type="protein sequence ID" value="SBV98845.1"/>
    <property type="molecule type" value="Genomic_DNA"/>
</dbReference>
<gene>
    <name evidence="1" type="ORF">KL86CLO1_11093</name>
</gene>
<reference evidence="1" key="1">
    <citation type="submission" date="2016-04" db="EMBL/GenBank/DDBJ databases">
        <authorList>
            <person name="Evans L.H."/>
            <person name="Alamgir A."/>
            <person name="Owens N."/>
            <person name="Weber N.D."/>
            <person name="Virtaneva K."/>
            <person name="Barbian K."/>
            <person name="Babar A."/>
            <person name="Rosenke K."/>
        </authorList>
    </citation>
    <scope>NUCLEOTIDE SEQUENCE</scope>
    <source>
        <strain evidence="1">86</strain>
    </source>
</reference>
<proteinExistence type="predicted"/>
<evidence type="ECO:0000313" key="1">
    <source>
        <dbReference type="EMBL" id="SBV98845.1"/>
    </source>
</evidence>
<dbReference type="AlphaFoldDB" id="A0A212JHW9"/>
<accession>A0A212JHW9</accession>
<sequence>MNFLLKSGTLYWTDGGPYGPALADIRNRLCGSEKQIIAGGEQFLSKIRMEVPPEELPPGSCPKQYLLKNSEGEVLLSGIPRYADGDDPSVVGWPIYRMPRVNSAELLFQGRSGLLQMINSQNYRLTAPSGKEMLTLLHRGIIGGWSLETAEEFSPELLCGIFIFCRYIEQENEFTTV</sequence>
<protein>
    <submittedName>
        <fullName evidence="1">Uncharacterized protein</fullName>
    </submittedName>
</protein>
<organism evidence="1">
    <name type="scientific">uncultured Eubacteriales bacterium</name>
    <dbReference type="NCBI Taxonomy" id="172733"/>
    <lineage>
        <taxon>Bacteria</taxon>
        <taxon>Bacillati</taxon>
        <taxon>Bacillota</taxon>
        <taxon>Clostridia</taxon>
        <taxon>Eubacteriales</taxon>
        <taxon>environmental samples</taxon>
    </lineage>
</organism>